<evidence type="ECO:0000313" key="2">
    <source>
        <dbReference type="EMBL" id="NVO87811.1"/>
    </source>
</evidence>
<gene>
    <name evidence="3" type="ORF">CYJ91_05340</name>
    <name evidence="2" type="ORF">HWN39_04770</name>
</gene>
<reference evidence="3 4" key="1">
    <citation type="submission" date="2017-12" db="EMBL/GenBank/DDBJ databases">
        <title>Phylogenetic diversity of female urinary microbiome.</title>
        <authorList>
            <person name="Thomas-White K."/>
            <person name="Wolfe A.J."/>
        </authorList>
    </citation>
    <scope>NUCLEOTIDE SEQUENCE [LARGE SCALE GENOMIC DNA]</scope>
    <source>
        <strain evidence="3 4">UMB0004</strain>
    </source>
</reference>
<dbReference type="GeneID" id="69830797"/>
<dbReference type="InterPro" id="IPR036412">
    <property type="entry name" value="HAD-like_sf"/>
</dbReference>
<dbReference type="GO" id="GO:0016787">
    <property type="term" value="F:hydrolase activity"/>
    <property type="evidence" value="ECO:0007669"/>
    <property type="project" value="UniProtKB-KW"/>
</dbReference>
<evidence type="ECO:0000256" key="1">
    <source>
        <dbReference type="ARBA" id="ARBA00022801"/>
    </source>
</evidence>
<organism evidence="2 5">
    <name type="scientific">Lacticaseibacillus rhamnosus</name>
    <name type="common">Lactobacillus rhamnosus</name>
    <dbReference type="NCBI Taxonomy" id="47715"/>
    <lineage>
        <taxon>Bacteria</taxon>
        <taxon>Bacillati</taxon>
        <taxon>Bacillota</taxon>
        <taxon>Bacilli</taxon>
        <taxon>Lactobacillales</taxon>
        <taxon>Lactobacillaceae</taxon>
        <taxon>Lacticaseibacillus</taxon>
    </lineage>
</organism>
<dbReference type="RefSeq" id="WP_047675573.1">
    <property type="nucleotide sequence ID" value="NZ_CP017063.1"/>
</dbReference>
<dbReference type="InterPro" id="IPR023198">
    <property type="entry name" value="PGP-like_dom2"/>
</dbReference>
<dbReference type="Gene3D" id="1.10.150.240">
    <property type="entry name" value="Putative phosphatase, domain 2"/>
    <property type="match status" value="1"/>
</dbReference>
<dbReference type="EMBL" id="PKJX01000002">
    <property type="protein sequence ID" value="PLA57235.1"/>
    <property type="molecule type" value="Genomic_DNA"/>
</dbReference>
<dbReference type="EMBL" id="JABXWP010000005">
    <property type="protein sequence ID" value="NVO87811.1"/>
    <property type="molecule type" value="Genomic_DNA"/>
</dbReference>
<dbReference type="InterPro" id="IPR023214">
    <property type="entry name" value="HAD_sf"/>
</dbReference>
<dbReference type="InterPro" id="IPR051540">
    <property type="entry name" value="S-2-haloacid_dehalogenase"/>
</dbReference>
<comment type="caution">
    <text evidence="2">The sequence shown here is derived from an EMBL/GenBank/DDBJ whole genome shotgun (WGS) entry which is preliminary data.</text>
</comment>
<dbReference type="PANTHER" id="PTHR43316">
    <property type="entry name" value="HYDROLASE, HALOACID DELAHOGENASE-RELATED"/>
    <property type="match status" value="1"/>
</dbReference>
<keyword evidence="1 2" id="KW-0378">Hydrolase</keyword>
<dbReference type="SFLD" id="SFLDG01129">
    <property type="entry name" value="C1.5:_HAD__Beta-PGM__Phosphata"/>
    <property type="match status" value="1"/>
</dbReference>
<name>A0A249DBH5_LACRH</name>
<evidence type="ECO:0000313" key="3">
    <source>
        <dbReference type="EMBL" id="PLA57235.1"/>
    </source>
</evidence>
<dbReference type="Gene3D" id="3.40.50.1000">
    <property type="entry name" value="HAD superfamily/HAD-like"/>
    <property type="match status" value="1"/>
</dbReference>
<dbReference type="Proteomes" id="UP000542889">
    <property type="component" value="Unassembled WGS sequence"/>
</dbReference>
<evidence type="ECO:0000313" key="5">
    <source>
        <dbReference type="Proteomes" id="UP000542889"/>
    </source>
</evidence>
<dbReference type="AlphaFoldDB" id="A0A249DBH5"/>
<protein>
    <submittedName>
        <fullName evidence="3">HAD family hydrolase</fullName>
    </submittedName>
    <submittedName>
        <fullName evidence="2">HAD hydrolase-like protein</fullName>
    </submittedName>
</protein>
<proteinExistence type="predicted"/>
<dbReference type="Proteomes" id="UP000234212">
    <property type="component" value="Unassembled WGS sequence"/>
</dbReference>
<sequence>MDITFDCYGTLLDTRPIRTQFMTFSARHGIDGQAAWHQFESWEDRLMYGETTLPFTTLLKRDLQYLDMTFHTNSLFSHYFHDLFESYINLQPWPEVIPALQQLRQAGHRIIIMSNSTPDLMTHHFDQLEHQVDQAILPEQTHCYKPTLSFFTTAETRLSQPHLHVAMGYWWDIVPCHKLGWPCVWINRQQLSPLPDITPTYSLPNLTELPALVEKIAS</sequence>
<dbReference type="Pfam" id="PF00702">
    <property type="entry name" value="Hydrolase"/>
    <property type="match status" value="1"/>
</dbReference>
<reference evidence="2 5" key="2">
    <citation type="submission" date="2020-06" db="EMBL/GenBank/DDBJ databases">
        <title>Lactobacillus rhamnosus QC,genome.</title>
        <authorList>
            <person name="Yi H."/>
            <person name="Jin M."/>
        </authorList>
    </citation>
    <scope>NUCLEOTIDE SEQUENCE [LARGE SCALE GENOMIC DNA]</scope>
    <source>
        <strain evidence="2 5">QC</strain>
    </source>
</reference>
<accession>A0A249DBH5</accession>
<dbReference type="SUPFAM" id="SSF56784">
    <property type="entry name" value="HAD-like"/>
    <property type="match status" value="1"/>
</dbReference>
<dbReference type="SFLD" id="SFLDS00003">
    <property type="entry name" value="Haloacid_Dehalogenase"/>
    <property type="match status" value="1"/>
</dbReference>
<dbReference type="PANTHER" id="PTHR43316:SF3">
    <property type="entry name" value="HALOACID DEHALOGENASE, TYPE II (AFU_ORTHOLOGUE AFUA_2G07750)-RELATED"/>
    <property type="match status" value="1"/>
</dbReference>
<evidence type="ECO:0000313" key="4">
    <source>
        <dbReference type="Proteomes" id="UP000234212"/>
    </source>
</evidence>